<dbReference type="STRING" id="1150469.RSPPHO_00779"/>
<dbReference type="EMBL" id="HE663493">
    <property type="protein sequence ID" value="CCG07405.1"/>
    <property type="molecule type" value="Genomic_DNA"/>
</dbReference>
<accession>H6SQU0</accession>
<dbReference type="InterPro" id="IPR002938">
    <property type="entry name" value="FAD-bd"/>
</dbReference>
<dbReference type="GO" id="GO:0006744">
    <property type="term" value="P:ubiquinone biosynthetic process"/>
    <property type="evidence" value="ECO:0007669"/>
    <property type="project" value="UniProtKB-UniPathway"/>
</dbReference>
<dbReference type="InterPro" id="IPR010971">
    <property type="entry name" value="UbiH/COQ6"/>
</dbReference>
<dbReference type="PATRIC" id="fig|1150469.3.peg.893"/>
<evidence type="ECO:0000256" key="2">
    <source>
        <dbReference type="ARBA" id="ARBA00004749"/>
    </source>
</evidence>
<feature type="domain" description="FAD-binding" evidence="8">
    <location>
        <begin position="5"/>
        <end position="334"/>
    </location>
</feature>
<keyword evidence="10" id="KW-1185">Reference proteome</keyword>
<evidence type="ECO:0000256" key="5">
    <source>
        <dbReference type="ARBA" id="ARBA00022827"/>
    </source>
</evidence>
<dbReference type="PANTHER" id="PTHR43876">
    <property type="entry name" value="UBIQUINONE BIOSYNTHESIS MONOOXYGENASE COQ6, MITOCHONDRIAL"/>
    <property type="match status" value="1"/>
</dbReference>
<protein>
    <submittedName>
        <fullName evidence="9">2-octaprenyl-3-methyl-6-methoxy-1,4-benzoquinol hydroxylase / 2-octaprenyl-6-methoxyphenol hydroxylase</fullName>
    </submittedName>
</protein>
<dbReference type="RefSeq" id="WP_014414045.1">
    <property type="nucleotide sequence ID" value="NC_017059.1"/>
</dbReference>
<dbReference type="GO" id="GO:0004497">
    <property type="term" value="F:monooxygenase activity"/>
    <property type="evidence" value="ECO:0007669"/>
    <property type="project" value="UniProtKB-KW"/>
</dbReference>
<dbReference type="HOGENOM" id="CLU_009665_8_1_5"/>
<keyword evidence="4" id="KW-0285">Flavoprotein</keyword>
<dbReference type="InterPro" id="IPR036188">
    <property type="entry name" value="FAD/NAD-bd_sf"/>
</dbReference>
<dbReference type="Proteomes" id="UP000033220">
    <property type="component" value="Chromosome DSM 122"/>
</dbReference>
<dbReference type="NCBIfam" id="TIGR01988">
    <property type="entry name" value="Ubi-OHases"/>
    <property type="match status" value="1"/>
</dbReference>
<evidence type="ECO:0000259" key="8">
    <source>
        <dbReference type="Pfam" id="PF01494"/>
    </source>
</evidence>
<dbReference type="Gene3D" id="3.50.50.60">
    <property type="entry name" value="FAD/NAD(P)-binding domain"/>
    <property type="match status" value="2"/>
</dbReference>
<dbReference type="GO" id="GO:0110142">
    <property type="term" value="C:ubiquinone biosynthesis complex"/>
    <property type="evidence" value="ECO:0007669"/>
    <property type="project" value="UniProtKB-ARBA"/>
</dbReference>
<dbReference type="FunFam" id="3.50.50.60:FF:000021">
    <property type="entry name" value="Ubiquinone biosynthesis monooxygenase COQ6"/>
    <property type="match status" value="1"/>
</dbReference>
<dbReference type="PRINTS" id="PR00420">
    <property type="entry name" value="RNGMNOXGNASE"/>
</dbReference>
<evidence type="ECO:0000256" key="7">
    <source>
        <dbReference type="ARBA" id="ARBA00023033"/>
    </source>
</evidence>
<reference evidence="9 10" key="1">
    <citation type="submission" date="2012-02" db="EMBL/GenBank/DDBJ databases">
        <title>Shotgun genome sequence of Phaeospirillum photometricum DSM 122.</title>
        <authorList>
            <person name="Duquesne K."/>
            <person name="Sturgis J."/>
        </authorList>
    </citation>
    <scope>NUCLEOTIDE SEQUENCE [LARGE SCALE GENOMIC DNA]</scope>
    <source>
        <strain evidence="10">DSM122</strain>
    </source>
</reference>
<dbReference type="KEGG" id="rpm:RSPPHO_00779"/>
<name>H6SQU0_PARPM</name>
<sequence>MLTKDVLIIGGGLVGGTLACALARSGVSVAVVDATAPETLLAAEADGRWSALALSSRALFEALDLWAPLAPGSQPITDIRVCDNHAPQILDFDGPGPLGVMVENRSVRRALFARLAALPAATVLAPARLRHLERHTDRVEATLDTGQRIQAALVVGADGRDSQVRTEAAIGLTRRTYGQSALVQTVGHAEPHDGLAVELFLPGGPFAILPLPGRRSLVVWSERAAWVTDLLALPPARFLGELAHRFGDFLGPLTLEGRAFAYPLGFSVAERLVERRLVLVGDAAHGMHPVAGQGFNYGLRDVAALTEILVEGHRLGRDPGDASALAAYQAWRRPDTFVMLAATDALVRLFSNDIAPVRVARRLGLAAVNRIGPLKGILRDHAMGRRAIGPVPKLLRGTPL</sequence>
<evidence type="ECO:0000256" key="6">
    <source>
        <dbReference type="ARBA" id="ARBA00023002"/>
    </source>
</evidence>
<proteinExistence type="inferred from homology"/>
<dbReference type="UniPathway" id="UPA00232"/>
<comment type="similarity">
    <text evidence="3">Belongs to the UbiH/COQ6 family.</text>
</comment>
<dbReference type="eggNOG" id="COG0654">
    <property type="taxonomic scope" value="Bacteria"/>
</dbReference>
<keyword evidence="6" id="KW-0560">Oxidoreductase</keyword>
<comment type="cofactor">
    <cofactor evidence="1">
        <name>FAD</name>
        <dbReference type="ChEBI" id="CHEBI:57692"/>
    </cofactor>
</comment>
<dbReference type="AlphaFoldDB" id="H6SQU0"/>
<gene>
    <name evidence="9" type="ORF">RSPPHO_00779</name>
</gene>
<dbReference type="PROSITE" id="PS51257">
    <property type="entry name" value="PROKAR_LIPOPROTEIN"/>
    <property type="match status" value="1"/>
</dbReference>
<organism evidence="9 10">
    <name type="scientific">Pararhodospirillum photometricum DSM 122</name>
    <dbReference type="NCBI Taxonomy" id="1150469"/>
    <lineage>
        <taxon>Bacteria</taxon>
        <taxon>Pseudomonadati</taxon>
        <taxon>Pseudomonadota</taxon>
        <taxon>Alphaproteobacteria</taxon>
        <taxon>Rhodospirillales</taxon>
        <taxon>Rhodospirillaceae</taxon>
        <taxon>Pararhodospirillum</taxon>
    </lineage>
</organism>
<evidence type="ECO:0000256" key="1">
    <source>
        <dbReference type="ARBA" id="ARBA00001974"/>
    </source>
</evidence>
<dbReference type="InterPro" id="IPR051205">
    <property type="entry name" value="UbiH/COQ6_monooxygenase"/>
</dbReference>
<evidence type="ECO:0000256" key="3">
    <source>
        <dbReference type="ARBA" id="ARBA00005349"/>
    </source>
</evidence>
<evidence type="ECO:0000313" key="10">
    <source>
        <dbReference type="Proteomes" id="UP000033220"/>
    </source>
</evidence>
<dbReference type="PANTHER" id="PTHR43876:SF7">
    <property type="entry name" value="UBIQUINONE BIOSYNTHESIS MONOOXYGENASE COQ6, MITOCHONDRIAL"/>
    <property type="match status" value="1"/>
</dbReference>
<dbReference type="OrthoDB" id="9796623at2"/>
<evidence type="ECO:0000256" key="4">
    <source>
        <dbReference type="ARBA" id="ARBA00022630"/>
    </source>
</evidence>
<keyword evidence="5" id="KW-0274">FAD</keyword>
<dbReference type="PROSITE" id="PS01304">
    <property type="entry name" value="UBIH"/>
    <property type="match status" value="1"/>
</dbReference>
<dbReference type="GO" id="GO:0016705">
    <property type="term" value="F:oxidoreductase activity, acting on paired donors, with incorporation or reduction of molecular oxygen"/>
    <property type="evidence" value="ECO:0007669"/>
    <property type="project" value="InterPro"/>
</dbReference>
<evidence type="ECO:0000313" key="9">
    <source>
        <dbReference type="EMBL" id="CCG07405.1"/>
    </source>
</evidence>
<dbReference type="SUPFAM" id="SSF51905">
    <property type="entry name" value="FAD/NAD(P)-binding domain"/>
    <property type="match status" value="1"/>
</dbReference>
<dbReference type="GO" id="GO:0071949">
    <property type="term" value="F:FAD binding"/>
    <property type="evidence" value="ECO:0007669"/>
    <property type="project" value="InterPro"/>
</dbReference>
<keyword evidence="7" id="KW-0503">Monooxygenase</keyword>
<dbReference type="InterPro" id="IPR018168">
    <property type="entry name" value="Ubi_Hdrlase_CS"/>
</dbReference>
<dbReference type="Pfam" id="PF01494">
    <property type="entry name" value="FAD_binding_3"/>
    <property type="match status" value="1"/>
</dbReference>
<comment type="pathway">
    <text evidence="2">Cofactor biosynthesis; ubiquinone biosynthesis.</text>
</comment>